<accession>A0A9I9EIU3</accession>
<sequence>MVGCLYVHIGAVLSMCELRLAACFLVDWITCELSLDRMLSMLSWLDWIGWIGLDGGCYRGGCLAMVGLDTGLLALLMVVNQRPSVDLTLVISRRSPLFLYVYSKFLHHGVVRCDESERGKHRTGSDIKLGLKPNHNPPSMFSLRFRFSNLQSRPFSVSESPDNHRWCYGKHSRSL</sequence>
<dbReference type="Gramene" id="MELO3C034448.2.1">
    <property type="protein sequence ID" value="MELO3C034448.2.1"/>
    <property type="gene ID" value="MELO3C034448.2"/>
</dbReference>
<proteinExistence type="predicted"/>
<protein>
    <submittedName>
        <fullName evidence="2">Uncharacterized protein</fullName>
    </submittedName>
</protein>
<evidence type="ECO:0000256" key="1">
    <source>
        <dbReference type="SAM" id="SignalP"/>
    </source>
</evidence>
<organism evidence="2">
    <name type="scientific">Cucumis melo</name>
    <name type="common">Muskmelon</name>
    <dbReference type="NCBI Taxonomy" id="3656"/>
    <lineage>
        <taxon>Eukaryota</taxon>
        <taxon>Viridiplantae</taxon>
        <taxon>Streptophyta</taxon>
        <taxon>Embryophyta</taxon>
        <taxon>Tracheophyta</taxon>
        <taxon>Spermatophyta</taxon>
        <taxon>Magnoliopsida</taxon>
        <taxon>eudicotyledons</taxon>
        <taxon>Gunneridae</taxon>
        <taxon>Pentapetalae</taxon>
        <taxon>rosids</taxon>
        <taxon>fabids</taxon>
        <taxon>Cucurbitales</taxon>
        <taxon>Cucurbitaceae</taxon>
        <taxon>Benincaseae</taxon>
        <taxon>Cucumis</taxon>
    </lineage>
</organism>
<dbReference type="AlphaFoldDB" id="A0A9I9EIU3"/>
<name>A0A9I9EIU3_CUCME</name>
<dbReference type="EnsemblPlants" id="MELO3C034448.2.1">
    <property type="protein sequence ID" value="MELO3C034448.2.1"/>
    <property type="gene ID" value="MELO3C034448.2"/>
</dbReference>
<feature type="chain" id="PRO_5039923600" evidence="1">
    <location>
        <begin position="24"/>
        <end position="175"/>
    </location>
</feature>
<reference evidence="2" key="1">
    <citation type="submission" date="2023-03" db="UniProtKB">
        <authorList>
            <consortium name="EnsemblPlants"/>
        </authorList>
    </citation>
    <scope>IDENTIFICATION</scope>
</reference>
<evidence type="ECO:0000313" key="2">
    <source>
        <dbReference type="EnsemblPlants" id="MELO3C034448.2.1"/>
    </source>
</evidence>
<keyword evidence="1" id="KW-0732">Signal</keyword>
<feature type="signal peptide" evidence="1">
    <location>
        <begin position="1"/>
        <end position="23"/>
    </location>
</feature>